<evidence type="ECO:0000256" key="1">
    <source>
        <dbReference type="SAM" id="SignalP"/>
    </source>
</evidence>
<gene>
    <name evidence="3" type="ORF">RAN89_01990</name>
</gene>
<dbReference type="Proteomes" id="UP001302257">
    <property type="component" value="Chromosome"/>
</dbReference>
<evidence type="ECO:0000313" key="4">
    <source>
        <dbReference type="Proteomes" id="UP001302257"/>
    </source>
</evidence>
<reference evidence="3 4" key="1">
    <citation type="submission" date="2023-08" db="EMBL/GenBank/DDBJ databases">
        <title>Rhodoferax potami sp. nov. and Rhodoferax mekongensis sp. nov., isolated from the Mekong River in Thailand.</title>
        <authorList>
            <person name="Kitikhun S."/>
            <person name="Charoenyingcharoen P."/>
            <person name="Siriarchawattana P."/>
            <person name="Likhitrattanapisal S."/>
            <person name="Nilsakha T."/>
            <person name="Chanpet A."/>
            <person name="Rattanawaree P."/>
            <person name="Ingsriswang S."/>
        </authorList>
    </citation>
    <scope>NUCLEOTIDE SEQUENCE [LARGE SCALE GENOMIC DNA]</scope>
    <source>
        <strain evidence="3 4">TBRC 17307</strain>
    </source>
</reference>
<feature type="chain" id="PRO_5047038547" description="DUF6701 domain-containing protein" evidence="1">
    <location>
        <begin position="24"/>
        <end position="986"/>
    </location>
</feature>
<name>A0ABZ0B0H6_9BURK</name>
<keyword evidence="1" id="KW-0732">Signal</keyword>
<feature type="signal peptide" evidence="1">
    <location>
        <begin position="1"/>
        <end position="23"/>
    </location>
</feature>
<sequence length="986" mass="101715">MSGRVVYLVLGFLSLLWCSSAWAVTIEFNNTGGTSASNGLRFFIDEDTQIQVRRLNGTGQVYEPNTTPPSNLLDNGVYLRANGLVYGPSHFALTPSGGAYATSTITATSPANPSSSGVQQTATSALGINSGPQVSIVWKYTTPLDFLTAEVTVTIPSGYPISGSNPVRYYHVFDTYLGGSDNGCGVSFVDGNGKRVIGTYPPASGTTCPSNTAIPTGVSIVESFRERSGLPFTKYCASVWSNFFNTSTCSVSQATQMSNQVITTYSDTGIGIEYDFTASGTYTFSYDFVVGSPTVPAYDHLEIQHDGSATLCPETIKVLACTSSTVPCPAANIVSTGTLTGSITTTPGTPTVTKTPATFSVGSGNNTANVVLQASSAGSVVLGSSGLSTTPLNGTKCWNTATSLQSCAMTFLGTPCVGGYECMETGVGYTNLTATPSGRNPLYTEISGQPFRFDVVALQADGSQSTTYTASSGVTVELFDDTASPAPSCSSRTGAIASQALTLATTDLGRKTLPTAVTVANASRQVVCRVTDTNVTPTLYSCSSDRFAVRPAQLAVSTPTLNNTAQTGSPSAVAGTTFVLNASAGVTTGYTGTPAIDVSKVVDHNGATIAVTALSGTFAAGTGAQATGSSFKYLDVGNIQFQADAVSDSGFTSVDQANGDCIVGSTSNTLSGGKYGCNIGSPASTRFGRWYPSHYSFAGSLTPSCAAGGFTYMDEDALGVLMTIKAHAFSGSAASAADPVTSRYTAGYGTLASLTLSGDNAGANVAVSRLSSPDFPIMPNTALWSSGQWVINNSYAFSKLVSPDGPYDSFKLKATIADPDGGTFVSATNETNTTRIRSGQLRMFNAYGSELLSLPVPLEARYWNGTAYVTNTLDSCTTLNLSSIAMSNYTGNLAACETQISPTTTQTLSAGKLPGNGLVLSKPGQGNSGSVQLSMNVGSTASGSTCVSSTSSAATAANRPWFGSNPSARATFGVYKSPLIYLRENY</sequence>
<organism evidence="3 4">
    <name type="scientific">Rhodoferax mekongensis</name>
    <dbReference type="NCBI Taxonomy" id="3068341"/>
    <lineage>
        <taxon>Bacteria</taxon>
        <taxon>Pseudomonadati</taxon>
        <taxon>Pseudomonadota</taxon>
        <taxon>Betaproteobacteria</taxon>
        <taxon>Burkholderiales</taxon>
        <taxon>Comamonadaceae</taxon>
        <taxon>Rhodoferax</taxon>
    </lineage>
</organism>
<dbReference type="Pfam" id="PF20419">
    <property type="entry name" value="DUF6701"/>
    <property type="match status" value="1"/>
</dbReference>
<keyword evidence="4" id="KW-1185">Reference proteome</keyword>
<evidence type="ECO:0000259" key="2">
    <source>
        <dbReference type="Pfam" id="PF20419"/>
    </source>
</evidence>
<accession>A0ABZ0B0H6</accession>
<feature type="domain" description="DUF6701" evidence="2">
    <location>
        <begin position="463"/>
        <end position="984"/>
    </location>
</feature>
<proteinExistence type="predicted"/>
<dbReference type="InterPro" id="IPR046524">
    <property type="entry name" value="DUF6701"/>
</dbReference>
<evidence type="ECO:0000313" key="3">
    <source>
        <dbReference type="EMBL" id="WNO05215.1"/>
    </source>
</evidence>
<dbReference type="RefSeq" id="WP_313868000.1">
    <property type="nucleotide sequence ID" value="NZ_CP132507.1"/>
</dbReference>
<protein>
    <recommendedName>
        <fullName evidence="2">DUF6701 domain-containing protein</fullName>
    </recommendedName>
</protein>
<dbReference type="EMBL" id="CP132507">
    <property type="protein sequence ID" value="WNO05215.1"/>
    <property type="molecule type" value="Genomic_DNA"/>
</dbReference>